<feature type="region of interest" description="Disordered" evidence="4">
    <location>
        <begin position="839"/>
        <end position="870"/>
    </location>
</feature>
<evidence type="ECO:0000259" key="5">
    <source>
        <dbReference type="Pfam" id="PF00384"/>
    </source>
</evidence>
<keyword evidence="3" id="KW-0411">Iron-sulfur</keyword>
<dbReference type="Gene3D" id="3.40.50.740">
    <property type="match status" value="1"/>
</dbReference>
<evidence type="ECO:0000259" key="6">
    <source>
        <dbReference type="Pfam" id="PF01568"/>
    </source>
</evidence>
<dbReference type="SUPFAM" id="SSF50692">
    <property type="entry name" value="ADC-like"/>
    <property type="match status" value="2"/>
</dbReference>
<feature type="domain" description="Molybdopterin oxidoreductase" evidence="5">
    <location>
        <begin position="129"/>
        <end position="582"/>
    </location>
</feature>
<dbReference type="Gene3D" id="2.40.40.20">
    <property type="match status" value="2"/>
</dbReference>
<dbReference type="EMBL" id="UOFF01000133">
    <property type="protein sequence ID" value="VAW55890.1"/>
    <property type="molecule type" value="Genomic_DNA"/>
</dbReference>
<dbReference type="Gene3D" id="3.30.200.200">
    <property type="match status" value="1"/>
</dbReference>
<dbReference type="Pfam" id="PF01568">
    <property type="entry name" value="Molydop_binding"/>
    <property type="match status" value="1"/>
</dbReference>
<organism evidence="8">
    <name type="scientific">hydrothermal vent metagenome</name>
    <dbReference type="NCBI Taxonomy" id="652676"/>
    <lineage>
        <taxon>unclassified sequences</taxon>
        <taxon>metagenomes</taxon>
        <taxon>ecological metagenomes</taxon>
    </lineage>
</organism>
<dbReference type="InterPro" id="IPR006656">
    <property type="entry name" value="Mopterin_OxRdtase"/>
</dbReference>
<dbReference type="SUPFAM" id="SSF53706">
    <property type="entry name" value="Formate dehydrogenase/DMSO reductase, domains 1-3"/>
    <property type="match status" value="1"/>
</dbReference>
<feature type="domain" description="Molybdopterin dinucleotide-binding" evidence="6">
    <location>
        <begin position="714"/>
        <end position="771"/>
    </location>
</feature>
<dbReference type="AlphaFoldDB" id="A0A3B0WTN7"/>
<dbReference type="InterPro" id="IPR050123">
    <property type="entry name" value="Prok_molybdopt-oxidoreductase"/>
</dbReference>
<feature type="compositionally biased region" description="Basic and acidic residues" evidence="4">
    <location>
        <begin position="844"/>
        <end position="860"/>
    </location>
</feature>
<evidence type="ECO:0000256" key="2">
    <source>
        <dbReference type="ARBA" id="ARBA00023004"/>
    </source>
</evidence>
<name>A0A3B0WTN7_9ZZZZ</name>
<keyword evidence="2" id="KW-0408">Iron</keyword>
<dbReference type="InterPro" id="IPR006657">
    <property type="entry name" value="MoPterin_dinucl-bd_dom"/>
</dbReference>
<evidence type="ECO:0000256" key="4">
    <source>
        <dbReference type="SAM" id="MobiDB-lite"/>
    </source>
</evidence>
<feature type="domain" description="Arsenite oxidase subunit AioA/Iodate reductase subunit IdrA 3Fe-4S cluster" evidence="7">
    <location>
        <begin position="31"/>
        <end position="126"/>
    </location>
</feature>
<dbReference type="InterPro" id="IPR014066">
    <property type="entry name" value="AioA/IdrA_lsu"/>
</dbReference>
<evidence type="ECO:0000256" key="3">
    <source>
        <dbReference type="ARBA" id="ARBA00023014"/>
    </source>
</evidence>
<dbReference type="GO" id="GO:0003954">
    <property type="term" value="F:NADH dehydrogenase activity"/>
    <property type="evidence" value="ECO:0007669"/>
    <property type="project" value="TreeGrafter"/>
</dbReference>
<evidence type="ECO:0000259" key="7">
    <source>
        <dbReference type="Pfam" id="PF18465"/>
    </source>
</evidence>
<evidence type="ECO:0000313" key="8">
    <source>
        <dbReference type="EMBL" id="VAW55890.1"/>
    </source>
</evidence>
<dbReference type="PANTHER" id="PTHR43105:SF10">
    <property type="entry name" value="NADH-QUINONE OXIDOREDUCTASE SUBUNIT G"/>
    <property type="match status" value="1"/>
</dbReference>
<keyword evidence="1" id="KW-0479">Metal-binding</keyword>
<dbReference type="Gene3D" id="3.40.228.10">
    <property type="entry name" value="Dimethylsulfoxide Reductase, domain 2"/>
    <property type="match status" value="1"/>
</dbReference>
<dbReference type="NCBIfam" id="TIGR02693">
    <property type="entry name" value="arsenite_ox_L"/>
    <property type="match status" value="1"/>
</dbReference>
<dbReference type="GO" id="GO:0043546">
    <property type="term" value="F:molybdopterin cofactor binding"/>
    <property type="evidence" value="ECO:0007669"/>
    <property type="project" value="InterPro"/>
</dbReference>
<dbReference type="GO" id="GO:0016020">
    <property type="term" value="C:membrane"/>
    <property type="evidence" value="ECO:0007669"/>
    <property type="project" value="TreeGrafter"/>
</dbReference>
<protein>
    <submittedName>
        <fullName evidence="8">Molybdopterin oxidoreductase:Molydopterin dinucleotide-binding region</fullName>
    </submittedName>
</protein>
<dbReference type="Pfam" id="PF00384">
    <property type="entry name" value="Molybdopterin"/>
    <property type="match status" value="1"/>
</dbReference>
<gene>
    <name evidence="8" type="ORF">MNBD_GAMMA07-984</name>
</gene>
<reference evidence="8" key="1">
    <citation type="submission" date="2018-06" db="EMBL/GenBank/DDBJ databases">
        <authorList>
            <person name="Zhirakovskaya E."/>
        </authorList>
    </citation>
    <scope>NUCLEOTIDE SEQUENCE</scope>
</reference>
<dbReference type="InterPro" id="IPR041632">
    <property type="entry name" value="AioA/IdrA_3Fe-4S"/>
</dbReference>
<dbReference type="Pfam" id="PF18465">
    <property type="entry name" value="Rieske_3"/>
    <property type="match status" value="1"/>
</dbReference>
<dbReference type="PANTHER" id="PTHR43105">
    <property type="entry name" value="RESPIRATORY NITRATE REDUCTASE"/>
    <property type="match status" value="1"/>
</dbReference>
<dbReference type="GO" id="GO:0022904">
    <property type="term" value="P:respiratory electron transport chain"/>
    <property type="evidence" value="ECO:0007669"/>
    <property type="project" value="TreeGrafter"/>
</dbReference>
<evidence type="ECO:0000256" key="1">
    <source>
        <dbReference type="ARBA" id="ARBA00022723"/>
    </source>
</evidence>
<dbReference type="GO" id="GO:0046872">
    <property type="term" value="F:metal ion binding"/>
    <property type="evidence" value="ECO:0007669"/>
    <property type="project" value="UniProtKB-KW"/>
</dbReference>
<dbReference type="InterPro" id="IPR009010">
    <property type="entry name" value="Asp_de-COase-like_dom_sf"/>
</dbReference>
<sequence length="985" mass="110017">MSSKNKYDPNAVTAEQVPIPPKDADVFTTGCDYCITGCGYKVYRWPVGKDGGTGAEENAYGEAFPVATMSGVWASPNQHNVVSHNGKLHNVVVLGDRDATGPNIGGDHSIRGGTIAKKCFNPDSPTRDRLKYPMVRINGKLERITWNDAIDIMAEVSKHVIATHGKEAWGMKMYSYQFWENTHALTKLAFQGVQTAAWAVHDQPTGHGPDTPGMADAGIDNFSPAYEDWGMADVLLIVGTDPFESKTIIFNEYILPAIRGGMKVISVVPRKTAGVAYAEQNGGLHLEINPGTDGLLLHAMARIIVANGWEDKEFVDKWINNRTEEEKEVFQADGFADYKEWILDYKYADLEYAAEKTGIPAKKIFEAAEMMAKPNEDGTRKKTSVGFEKGLYWSNNYVGTATVTALGLIVGAGNRPGQVIGRFGGHQRGMMPGGKYHENDAPEKFPGWRKQGIDLDRWIEDGRLKFVWVVGTTWTHAGLASHHMIDVFQKVTRDNPHQPTRLNKRHIIQTFKDRADSGGLVMVDSDIYPVKPINTNFADIVLPASTWGEEDLTRANGERRVRLYSKFYDAPGESLPDWRAAQMFAKRMGYSGFDWEDSNAVFEDAAFINKTRRTSYVALVEYARAHGRKGHDVLREMGSSGIIAPIRWEDGKLVGTKRLHDTTLRTGTANGLTKIEPRFLRKFKTGTGRANLLKAPWELYGDYYDFMEPKGDELYVTTARINEFWQSGFDDQVRRPYLKQRWPDNFLEIHPDDAKKRGIESGDIVRVSSDNIPVEVGGYSHNDRDTKVRGIIPLYADADQETQDPLQQSIDKDYTSEMAINARTMGDASIEMEDEMLSFGGDDSFGKREEQPVKRRESRPSKFMSPDLEEHDPIMNGLDSAIGLSWKDIAPMTFAEMQKNGYVKYDSASFEGVAIVTDAIKKGVTCSYFNIPSAKGAANSLAGRILDPVSQRPRYKLARGVIEKVGESEFKHSFKSMSFKSRAIV</sequence>
<dbReference type="GO" id="GO:0051536">
    <property type="term" value="F:iron-sulfur cluster binding"/>
    <property type="evidence" value="ECO:0007669"/>
    <property type="project" value="UniProtKB-KW"/>
</dbReference>
<accession>A0A3B0WTN7</accession>
<proteinExistence type="predicted"/>